<evidence type="ECO:0008006" key="3">
    <source>
        <dbReference type="Google" id="ProtNLM"/>
    </source>
</evidence>
<name>A0A026X616_OOCBI</name>
<evidence type="ECO:0000313" key="2">
    <source>
        <dbReference type="Proteomes" id="UP000053097"/>
    </source>
</evidence>
<gene>
    <name evidence="1" type="ORF">X777_15531</name>
</gene>
<dbReference type="InterPro" id="IPR036397">
    <property type="entry name" value="RNaseH_sf"/>
</dbReference>
<dbReference type="Proteomes" id="UP000053097">
    <property type="component" value="Unassembled WGS sequence"/>
</dbReference>
<dbReference type="Gene3D" id="3.30.420.10">
    <property type="entry name" value="Ribonuclease H-like superfamily/Ribonuclease H"/>
    <property type="match status" value="1"/>
</dbReference>
<dbReference type="OMA" id="CAITHNM"/>
<dbReference type="EMBL" id="KK107012">
    <property type="protein sequence ID" value="EZA62939.1"/>
    <property type="molecule type" value="Genomic_DNA"/>
</dbReference>
<reference evidence="1 2" key="1">
    <citation type="journal article" date="2014" name="Curr. Biol.">
        <title>The genome of the clonal raider ant Cerapachys biroi.</title>
        <authorList>
            <person name="Oxley P.R."/>
            <person name="Ji L."/>
            <person name="Fetter-Pruneda I."/>
            <person name="McKenzie S.K."/>
            <person name="Li C."/>
            <person name="Hu H."/>
            <person name="Zhang G."/>
            <person name="Kronauer D.J."/>
        </authorList>
    </citation>
    <scope>NUCLEOTIDE SEQUENCE [LARGE SCALE GENOMIC DNA]</scope>
</reference>
<proteinExistence type="predicted"/>
<dbReference type="AlphaFoldDB" id="A0A026X616"/>
<organism evidence="1 2">
    <name type="scientific">Ooceraea biroi</name>
    <name type="common">Clonal raider ant</name>
    <name type="synonym">Cerapachys biroi</name>
    <dbReference type="NCBI Taxonomy" id="2015173"/>
    <lineage>
        <taxon>Eukaryota</taxon>
        <taxon>Metazoa</taxon>
        <taxon>Ecdysozoa</taxon>
        <taxon>Arthropoda</taxon>
        <taxon>Hexapoda</taxon>
        <taxon>Insecta</taxon>
        <taxon>Pterygota</taxon>
        <taxon>Neoptera</taxon>
        <taxon>Endopterygota</taxon>
        <taxon>Hymenoptera</taxon>
        <taxon>Apocrita</taxon>
        <taxon>Aculeata</taxon>
        <taxon>Formicoidea</taxon>
        <taxon>Formicidae</taxon>
        <taxon>Dorylinae</taxon>
        <taxon>Ooceraea</taxon>
    </lineage>
</organism>
<protein>
    <recommendedName>
        <fullName evidence="3">Tc1-like transposase DDE domain-containing protein</fullName>
    </recommendedName>
</protein>
<sequence length="111" mass="12730">MHDGAPAHYRVTVREFLNETFPTRSIGRDGPVSWPARSPDCNPCDFYLWGHVKSLVYDRPIPNINILREQILNAFATIRNTQGIFGRVRQSMMGRMEVCIAANGVHFEHFL</sequence>
<keyword evidence="2" id="KW-1185">Reference proteome</keyword>
<evidence type="ECO:0000313" key="1">
    <source>
        <dbReference type="EMBL" id="EZA62939.1"/>
    </source>
</evidence>
<accession>A0A026X616</accession>
<dbReference type="PANTHER" id="PTHR47326:SF1">
    <property type="entry name" value="HTH PSQ-TYPE DOMAIN-CONTAINING PROTEIN"/>
    <property type="match status" value="1"/>
</dbReference>
<dbReference type="GO" id="GO:0003676">
    <property type="term" value="F:nucleic acid binding"/>
    <property type="evidence" value="ECO:0007669"/>
    <property type="project" value="InterPro"/>
</dbReference>
<dbReference type="PANTHER" id="PTHR47326">
    <property type="entry name" value="TRANSPOSABLE ELEMENT TC3 TRANSPOSASE-LIKE PROTEIN"/>
    <property type="match status" value="1"/>
</dbReference>